<evidence type="ECO:0000313" key="2">
    <source>
        <dbReference type="EMBL" id="MFC4245942.1"/>
    </source>
</evidence>
<dbReference type="EMBL" id="JBHSDJ010000004">
    <property type="protein sequence ID" value="MFC4245942.1"/>
    <property type="molecule type" value="Genomic_DNA"/>
</dbReference>
<dbReference type="GeneID" id="71856222"/>
<dbReference type="InterPro" id="IPR002798">
    <property type="entry name" value="SpoIIM-like"/>
</dbReference>
<feature type="transmembrane region" description="Helical" evidence="1">
    <location>
        <begin position="338"/>
        <end position="357"/>
    </location>
</feature>
<dbReference type="RefSeq" id="WP_246975230.1">
    <property type="nucleotide sequence ID" value="NZ_CP095398.1"/>
</dbReference>
<dbReference type="PANTHER" id="PTHR35337:SF1">
    <property type="entry name" value="SLR1478 PROTEIN"/>
    <property type="match status" value="1"/>
</dbReference>
<feature type="transmembrane region" description="Helical" evidence="1">
    <location>
        <begin position="480"/>
        <end position="505"/>
    </location>
</feature>
<feature type="transmembrane region" description="Helical" evidence="1">
    <location>
        <begin position="396"/>
        <end position="421"/>
    </location>
</feature>
<proteinExistence type="predicted"/>
<accession>A0ABD5NV49</accession>
<evidence type="ECO:0000256" key="1">
    <source>
        <dbReference type="SAM" id="Phobius"/>
    </source>
</evidence>
<name>A0ABD5NV49_9EURY</name>
<organism evidence="2 3">
    <name type="scientific">Natribaculum luteum</name>
    <dbReference type="NCBI Taxonomy" id="1586232"/>
    <lineage>
        <taxon>Archaea</taxon>
        <taxon>Methanobacteriati</taxon>
        <taxon>Methanobacteriota</taxon>
        <taxon>Stenosarchaea group</taxon>
        <taxon>Halobacteria</taxon>
        <taxon>Halobacteriales</taxon>
        <taxon>Natrialbaceae</taxon>
        <taxon>Natribaculum</taxon>
    </lineage>
</organism>
<dbReference type="PANTHER" id="PTHR35337">
    <property type="entry name" value="SLR1478 PROTEIN"/>
    <property type="match status" value="1"/>
</dbReference>
<keyword evidence="1" id="KW-0812">Transmembrane</keyword>
<dbReference type="AlphaFoldDB" id="A0ABD5NV49"/>
<feature type="transmembrane region" description="Helical" evidence="1">
    <location>
        <begin position="161"/>
        <end position="184"/>
    </location>
</feature>
<feature type="transmembrane region" description="Helical" evidence="1">
    <location>
        <begin position="246"/>
        <end position="267"/>
    </location>
</feature>
<evidence type="ECO:0000313" key="3">
    <source>
        <dbReference type="Proteomes" id="UP001595821"/>
    </source>
</evidence>
<feature type="transmembrane region" description="Helical" evidence="1">
    <location>
        <begin position="273"/>
        <end position="291"/>
    </location>
</feature>
<dbReference type="Proteomes" id="UP001595821">
    <property type="component" value="Unassembled WGS sequence"/>
</dbReference>
<comment type="caution">
    <text evidence="2">The sequence shown here is derived from an EMBL/GenBank/DDBJ whole genome shotgun (WGS) entry which is preliminary data.</text>
</comment>
<sequence>MKLSAAVTAVATTLRRRPADLLPFYVLGIAVPAITRVGTFLGLVVSYLYLETTGRLEMARAELASRDLSPPDPEAQPEAFAEWAADLDPVLEALFPPAVVGILAVTAVFTVIAALVAHTGVAAGQLAACDARLRDERGLSAGIAGVRRHWLSFLGLFVLEASLWIVAALAAALFAGAVALGTVVVTGETAIGVLAALLGFVLWIVVVAAVRGVFAFAPVAVVVDDGGIAGSLAASLGFLRRRPVEAVFYYVSAIAAIVGFAGIFSLLSAGSAGSLGSLVVALVVLPALDLLKTTLYGAYRGSISPPSSPDRTFRTQLAAGVRRGWAELSTFVRDAPGVHVVAVAVTVAGFATGWLLAGPFVGVVETSIAARLEGHFPPTAAIQLFVNNWTVALTTAYAGVALAVPAAASLAFNGFAIGIYARLEVDLPELIAFIIPHGILEIPAIVVAGALGIHLGVVAWRTIRGRLERSVAATELERAFWVLVGIGLVLAVAALVEGFVSPYYFRFV</sequence>
<dbReference type="Pfam" id="PF01944">
    <property type="entry name" value="SpoIIM"/>
    <property type="match status" value="1"/>
</dbReference>
<feature type="transmembrane region" description="Helical" evidence="1">
    <location>
        <begin position="25"/>
        <end position="50"/>
    </location>
</feature>
<gene>
    <name evidence="2" type="ORF">ACFOZ7_02815</name>
</gene>
<feature type="transmembrane region" description="Helical" evidence="1">
    <location>
        <begin position="216"/>
        <end position="239"/>
    </location>
</feature>
<protein>
    <submittedName>
        <fullName evidence="2">Stage II sporulation protein M</fullName>
    </submittedName>
</protein>
<feature type="transmembrane region" description="Helical" evidence="1">
    <location>
        <begin position="94"/>
        <end position="117"/>
    </location>
</feature>
<feature type="transmembrane region" description="Helical" evidence="1">
    <location>
        <begin position="433"/>
        <end position="460"/>
    </location>
</feature>
<feature type="transmembrane region" description="Helical" evidence="1">
    <location>
        <begin position="191"/>
        <end position="210"/>
    </location>
</feature>
<keyword evidence="1" id="KW-1133">Transmembrane helix</keyword>
<keyword evidence="1" id="KW-0472">Membrane</keyword>
<reference evidence="2 3" key="1">
    <citation type="journal article" date="2014" name="Int. J. Syst. Evol. Microbiol.">
        <title>Complete genome sequence of Corynebacterium casei LMG S-19264T (=DSM 44701T), isolated from a smear-ripened cheese.</title>
        <authorList>
            <consortium name="US DOE Joint Genome Institute (JGI-PGF)"/>
            <person name="Walter F."/>
            <person name="Albersmeier A."/>
            <person name="Kalinowski J."/>
            <person name="Ruckert C."/>
        </authorList>
    </citation>
    <scope>NUCLEOTIDE SEQUENCE [LARGE SCALE GENOMIC DNA]</scope>
    <source>
        <strain evidence="2 3">IBRC-M 10912</strain>
    </source>
</reference>